<organism evidence="2 3">
    <name type="scientific">Periplaneta americana</name>
    <name type="common">American cockroach</name>
    <name type="synonym">Blatta americana</name>
    <dbReference type="NCBI Taxonomy" id="6978"/>
    <lineage>
        <taxon>Eukaryota</taxon>
        <taxon>Metazoa</taxon>
        <taxon>Ecdysozoa</taxon>
        <taxon>Arthropoda</taxon>
        <taxon>Hexapoda</taxon>
        <taxon>Insecta</taxon>
        <taxon>Pterygota</taxon>
        <taxon>Neoptera</taxon>
        <taxon>Polyneoptera</taxon>
        <taxon>Dictyoptera</taxon>
        <taxon>Blattodea</taxon>
        <taxon>Blattoidea</taxon>
        <taxon>Blattidae</taxon>
        <taxon>Blattinae</taxon>
        <taxon>Periplaneta</taxon>
    </lineage>
</organism>
<evidence type="ECO:0000313" key="3">
    <source>
        <dbReference type="Proteomes" id="UP001148838"/>
    </source>
</evidence>
<accession>A0ABQ8S9F4</accession>
<dbReference type="Pfam" id="PF16087">
    <property type="entry name" value="DUF4817"/>
    <property type="match status" value="1"/>
</dbReference>
<protein>
    <recommendedName>
        <fullName evidence="1">DUF4817 domain-containing protein</fullName>
    </recommendedName>
</protein>
<evidence type="ECO:0000259" key="1">
    <source>
        <dbReference type="Pfam" id="PF16087"/>
    </source>
</evidence>
<feature type="domain" description="DUF4817" evidence="1">
    <location>
        <begin position="7"/>
        <end position="55"/>
    </location>
</feature>
<reference evidence="2 3" key="1">
    <citation type="journal article" date="2022" name="Allergy">
        <title>Genome assembly and annotation of Periplaneta americana reveal a comprehensive cockroach allergen profile.</title>
        <authorList>
            <person name="Wang L."/>
            <person name="Xiong Q."/>
            <person name="Saelim N."/>
            <person name="Wang L."/>
            <person name="Nong W."/>
            <person name="Wan A.T."/>
            <person name="Shi M."/>
            <person name="Liu X."/>
            <person name="Cao Q."/>
            <person name="Hui J.H.L."/>
            <person name="Sookrung N."/>
            <person name="Leung T.F."/>
            <person name="Tungtrongchitr A."/>
            <person name="Tsui S.K.W."/>
        </authorList>
    </citation>
    <scope>NUCLEOTIDE SEQUENCE [LARGE SCALE GENOMIC DNA]</scope>
    <source>
        <strain evidence="2">PWHHKU_190912</strain>
    </source>
</reference>
<name>A0ABQ8S9F4_PERAM</name>
<comment type="caution">
    <text evidence="2">The sequence shown here is derived from an EMBL/GenBank/DDBJ whole genome shotgun (WGS) entry which is preliminary data.</text>
</comment>
<sequence length="98" mass="11560">MADARLSFEQRKAIWKWYCEFENISEVRRQWRNEFQTIPPTRLTIVRIRHKFGPNGRPTVNDVHKERSRQPVTATTAAIFAAVTIYKFTTELCETVCT</sequence>
<evidence type="ECO:0000313" key="2">
    <source>
        <dbReference type="EMBL" id="KAJ4430342.1"/>
    </source>
</evidence>
<gene>
    <name evidence="2" type="ORF">ANN_22558</name>
</gene>
<dbReference type="EMBL" id="JAJSOF020000033">
    <property type="protein sequence ID" value="KAJ4430342.1"/>
    <property type="molecule type" value="Genomic_DNA"/>
</dbReference>
<keyword evidence="3" id="KW-1185">Reference proteome</keyword>
<proteinExistence type="predicted"/>
<dbReference type="Proteomes" id="UP001148838">
    <property type="component" value="Unassembled WGS sequence"/>
</dbReference>
<dbReference type="InterPro" id="IPR032135">
    <property type="entry name" value="DUF4817"/>
</dbReference>